<keyword evidence="6" id="KW-0442">Lipid degradation</keyword>
<dbReference type="GO" id="GO:0016788">
    <property type="term" value="F:hydrolase activity, acting on ester bonds"/>
    <property type="evidence" value="ECO:0007669"/>
    <property type="project" value="InterPro"/>
</dbReference>
<dbReference type="AlphaFoldDB" id="C6T7A8"/>
<evidence type="ECO:0000313" key="9">
    <source>
        <dbReference type="EMBL" id="ACU17710.1"/>
    </source>
</evidence>
<comment type="similarity">
    <text evidence="2">Belongs to the 'GDSL' lipolytic enzyme family.</text>
</comment>
<evidence type="ECO:0000256" key="5">
    <source>
        <dbReference type="ARBA" id="ARBA00022801"/>
    </source>
</evidence>
<evidence type="ECO:0000256" key="6">
    <source>
        <dbReference type="ARBA" id="ARBA00022963"/>
    </source>
</evidence>
<organism evidence="9">
    <name type="scientific">Glycine max</name>
    <name type="common">Soybean</name>
    <name type="synonym">Glycine hispida</name>
    <dbReference type="NCBI Taxonomy" id="3847"/>
    <lineage>
        <taxon>Eukaryota</taxon>
        <taxon>Viridiplantae</taxon>
        <taxon>Streptophyta</taxon>
        <taxon>Embryophyta</taxon>
        <taxon>Tracheophyta</taxon>
        <taxon>Spermatophyta</taxon>
        <taxon>Magnoliopsida</taxon>
        <taxon>eudicotyledons</taxon>
        <taxon>Gunneridae</taxon>
        <taxon>Pentapetalae</taxon>
        <taxon>rosids</taxon>
        <taxon>fabids</taxon>
        <taxon>Fabales</taxon>
        <taxon>Fabaceae</taxon>
        <taxon>Papilionoideae</taxon>
        <taxon>50 kb inversion clade</taxon>
        <taxon>NPAAA clade</taxon>
        <taxon>indigoferoid/millettioid clade</taxon>
        <taxon>Phaseoleae</taxon>
        <taxon>Glycine</taxon>
        <taxon>Glycine subgen. Soja</taxon>
    </lineage>
</organism>
<evidence type="ECO:0000256" key="2">
    <source>
        <dbReference type="ARBA" id="ARBA00008668"/>
    </source>
</evidence>
<keyword evidence="5" id="KW-0378">Hydrolase</keyword>
<keyword evidence="3" id="KW-0964">Secreted</keyword>
<dbReference type="InterPro" id="IPR001087">
    <property type="entry name" value="GDSL"/>
</dbReference>
<dbReference type="ExpressionAtlas" id="C6T7A8">
    <property type="expression patterns" value="baseline and differential"/>
</dbReference>
<keyword evidence="7" id="KW-0443">Lipid metabolism</keyword>
<evidence type="ECO:0000256" key="1">
    <source>
        <dbReference type="ARBA" id="ARBA00004613"/>
    </source>
</evidence>
<protein>
    <recommendedName>
        <fullName evidence="10">GDSL esterase/lipase</fullName>
    </recommendedName>
</protein>
<dbReference type="Pfam" id="PF00657">
    <property type="entry name" value="Lipase_GDSL"/>
    <property type="match status" value="1"/>
</dbReference>
<proteinExistence type="evidence at transcript level"/>
<dbReference type="InterPro" id="IPR051238">
    <property type="entry name" value="GDSL_esterase/lipase"/>
</dbReference>
<name>C6T7A8_SOYBN</name>
<dbReference type="PANTHER" id="PTHR45650">
    <property type="entry name" value="GDSL-LIKE LIPASE/ACYLHYDROLASE-RELATED"/>
    <property type="match status" value="1"/>
</dbReference>
<dbReference type="GO" id="GO:0005576">
    <property type="term" value="C:extracellular region"/>
    <property type="evidence" value="ECO:0007669"/>
    <property type="project" value="UniProtKB-SubCell"/>
</dbReference>
<evidence type="ECO:0008006" key="10">
    <source>
        <dbReference type="Google" id="ProtNLM"/>
    </source>
</evidence>
<evidence type="ECO:0000256" key="4">
    <source>
        <dbReference type="ARBA" id="ARBA00022729"/>
    </source>
</evidence>
<accession>C6T7A8</accession>
<keyword evidence="4 8" id="KW-0732">Signal</keyword>
<comment type="subcellular location">
    <subcellularLocation>
        <location evidence="1">Secreted</location>
    </subcellularLocation>
</comment>
<dbReference type="EMBL" id="BT093332">
    <property type="protein sequence ID" value="ACU17710.1"/>
    <property type="molecule type" value="mRNA"/>
</dbReference>
<feature type="chain" id="PRO_5002971328" description="GDSL esterase/lipase" evidence="8">
    <location>
        <begin position="30"/>
        <end position="258"/>
    </location>
</feature>
<dbReference type="PANTHER" id="PTHR45650:SF32">
    <property type="entry name" value="GDSL-LIKE LIPASE_ACYLHYDROLASE"/>
    <property type="match status" value="1"/>
</dbReference>
<dbReference type="GO" id="GO:0016042">
    <property type="term" value="P:lipid catabolic process"/>
    <property type="evidence" value="ECO:0007669"/>
    <property type="project" value="UniProtKB-KW"/>
</dbReference>
<sequence length="258" mass="28628">MKMARLPVIFFPFLTLLLISVSTNINVLGELPFSAMFVFGDSLVDSGNNNYLNSLARANFVPYGIDFSEGPTGRFSNGKTVTDILGEIIGLPLLPAFADTLIKSRNISWGVNYASAAAGILDETGQNLGERISFRQQVQDFNTTVRQMKIQMEHNQLSQHLANSLTVVIHGSNDYINNYFLPEQYTSSFNYDPKNYADLLIEVYKRHILSLHDLGLRRFLLAGLGPLGCIPRQLALALSLEESVDLTSMTLSTCSMFC</sequence>
<evidence type="ECO:0000256" key="7">
    <source>
        <dbReference type="ARBA" id="ARBA00023098"/>
    </source>
</evidence>
<evidence type="ECO:0000256" key="3">
    <source>
        <dbReference type="ARBA" id="ARBA00022525"/>
    </source>
</evidence>
<dbReference type="InterPro" id="IPR036514">
    <property type="entry name" value="SGNH_hydro_sf"/>
</dbReference>
<reference evidence="9" key="1">
    <citation type="submission" date="2009-08" db="EMBL/GenBank/DDBJ databases">
        <authorList>
            <person name="Cheung F."/>
            <person name="Xiao Y."/>
            <person name="Chan A."/>
            <person name="Moskal W."/>
            <person name="Town C.D."/>
        </authorList>
    </citation>
    <scope>NUCLEOTIDE SEQUENCE</scope>
</reference>
<feature type="signal peptide" evidence="8">
    <location>
        <begin position="1"/>
        <end position="29"/>
    </location>
</feature>
<evidence type="ECO:0000256" key="8">
    <source>
        <dbReference type="SAM" id="SignalP"/>
    </source>
</evidence>
<dbReference type="Gene3D" id="3.40.50.1110">
    <property type="entry name" value="SGNH hydrolase"/>
    <property type="match status" value="1"/>
</dbReference>